<dbReference type="AlphaFoldDB" id="A0A3B1BR37"/>
<feature type="transmembrane region" description="Helical" evidence="1">
    <location>
        <begin position="12"/>
        <end position="32"/>
    </location>
</feature>
<gene>
    <name evidence="2" type="ORF">MNBD_NITROSPINAE01-1739</name>
</gene>
<keyword evidence="1" id="KW-1133">Transmembrane helix</keyword>
<keyword evidence="1" id="KW-0472">Membrane</keyword>
<name>A0A3B1BR37_9ZZZZ</name>
<evidence type="ECO:0000256" key="1">
    <source>
        <dbReference type="SAM" id="Phobius"/>
    </source>
</evidence>
<evidence type="ECO:0008006" key="3">
    <source>
        <dbReference type="Google" id="ProtNLM"/>
    </source>
</evidence>
<proteinExistence type="predicted"/>
<protein>
    <recommendedName>
        <fullName evidence="3">Prepilin-type N-terminal cleavage/methylation domain-containing protein</fullName>
    </recommendedName>
</protein>
<keyword evidence="1" id="KW-0812">Transmembrane</keyword>
<dbReference type="EMBL" id="UOGC01000042">
    <property type="protein sequence ID" value="VAX17021.1"/>
    <property type="molecule type" value="Genomic_DNA"/>
</dbReference>
<organism evidence="2">
    <name type="scientific">hydrothermal vent metagenome</name>
    <dbReference type="NCBI Taxonomy" id="652676"/>
    <lineage>
        <taxon>unclassified sequences</taxon>
        <taxon>metagenomes</taxon>
        <taxon>ecological metagenomes</taxon>
    </lineage>
</organism>
<dbReference type="NCBIfam" id="TIGR02532">
    <property type="entry name" value="IV_pilin_GFxxxE"/>
    <property type="match status" value="1"/>
</dbReference>
<reference evidence="2" key="1">
    <citation type="submission" date="2018-06" db="EMBL/GenBank/DDBJ databases">
        <authorList>
            <person name="Zhirakovskaya E."/>
        </authorList>
    </citation>
    <scope>NUCLEOTIDE SEQUENCE</scope>
</reference>
<dbReference type="PROSITE" id="PS00409">
    <property type="entry name" value="PROKAR_NTER_METHYL"/>
    <property type="match status" value="1"/>
</dbReference>
<dbReference type="InterPro" id="IPR012902">
    <property type="entry name" value="N_methyl_site"/>
</dbReference>
<dbReference type="Pfam" id="PF07963">
    <property type="entry name" value="N_methyl"/>
    <property type="match status" value="1"/>
</dbReference>
<sequence length="148" mass="15562">MMSSKGFTLIEALLTIVIISTAALAVFAPYIVSVRGIGIHQSPARISYASALLQKEAEITSAYLAGIPDDVWAATMKGLAHASPVIGSSDVTLNGATYSFFRTYECVTGNFVNDASCSSGFIRMTISVVDAEAKTSLALSFIKTRAGI</sequence>
<accession>A0A3B1BR37</accession>
<evidence type="ECO:0000313" key="2">
    <source>
        <dbReference type="EMBL" id="VAX17021.1"/>
    </source>
</evidence>